<dbReference type="AlphaFoldDB" id="A0A317E630"/>
<dbReference type="PROSITE" id="PS51352">
    <property type="entry name" value="THIOREDOXIN_2"/>
    <property type="match status" value="1"/>
</dbReference>
<dbReference type="InterPro" id="IPR050553">
    <property type="entry name" value="Thioredoxin_ResA/DsbE_sf"/>
</dbReference>
<comment type="caution">
    <text evidence="8">The sequence shown here is derived from an EMBL/GenBank/DDBJ whole genome shotgun (WGS) entry which is preliminary data.</text>
</comment>
<dbReference type="Proteomes" id="UP000246077">
    <property type="component" value="Unassembled WGS sequence"/>
</dbReference>
<dbReference type="InterPro" id="IPR036249">
    <property type="entry name" value="Thioredoxin-like_sf"/>
</dbReference>
<dbReference type="GO" id="GO:0030288">
    <property type="term" value="C:outer membrane-bounded periplasmic space"/>
    <property type="evidence" value="ECO:0007669"/>
    <property type="project" value="InterPro"/>
</dbReference>
<dbReference type="SUPFAM" id="SSF52833">
    <property type="entry name" value="Thioredoxin-like"/>
    <property type="match status" value="1"/>
</dbReference>
<name>A0A317E630_9PROT</name>
<dbReference type="CDD" id="cd03010">
    <property type="entry name" value="TlpA_like_DsbE"/>
    <property type="match status" value="1"/>
</dbReference>
<protein>
    <submittedName>
        <fullName evidence="8">DsbE family thiol:disulfide interchange protein</fullName>
    </submittedName>
</protein>
<evidence type="ECO:0000256" key="4">
    <source>
        <dbReference type="ARBA" id="ARBA00023157"/>
    </source>
</evidence>
<dbReference type="NCBIfam" id="TIGR00385">
    <property type="entry name" value="dsbE"/>
    <property type="match status" value="1"/>
</dbReference>
<dbReference type="PANTHER" id="PTHR42852:SF6">
    <property type="entry name" value="THIOL:DISULFIDE INTERCHANGE PROTEIN DSBE"/>
    <property type="match status" value="1"/>
</dbReference>
<dbReference type="RefSeq" id="WP_109920717.1">
    <property type="nucleotide sequence ID" value="NZ_QGLF01000002.1"/>
</dbReference>
<dbReference type="Pfam" id="PF08534">
    <property type="entry name" value="Redoxin"/>
    <property type="match status" value="1"/>
</dbReference>
<dbReference type="InterPro" id="IPR013766">
    <property type="entry name" value="Thioredoxin_domain"/>
</dbReference>
<gene>
    <name evidence="8" type="ORF">DKG75_08840</name>
</gene>
<accession>A0A317E630</accession>
<comment type="subcellular location">
    <subcellularLocation>
        <location evidence="1">Cell envelope</location>
    </subcellularLocation>
</comment>
<dbReference type="OrthoDB" id="9799347at2"/>
<dbReference type="Gene3D" id="3.40.30.10">
    <property type="entry name" value="Glutaredoxin"/>
    <property type="match status" value="1"/>
</dbReference>
<organism evidence="8 9">
    <name type="scientific">Zavarzinia compransoris</name>
    <dbReference type="NCBI Taxonomy" id="1264899"/>
    <lineage>
        <taxon>Bacteria</taxon>
        <taxon>Pseudomonadati</taxon>
        <taxon>Pseudomonadota</taxon>
        <taxon>Alphaproteobacteria</taxon>
        <taxon>Rhodospirillales</taxon>
        <taxon>Zavarziniaceae</taxon>
        <taxon>Zavarzinia</taxon>
    </lineage>
</organism>
<evidence type="ECO:0000313" key="9">
    <source>
        <dbReference type="Proteomes" id="UP000246077"/>
    </source>
</evidence>
<evidence type="ECO:0000256" key="3">
    <source>
        <dbReference type="ARBA" id="ARBA00022748"/>
    </source>
</evidence>
<keyword evidence="6" id="KW-0812">Transmembrane</keyword>
<dbReference type="InterPro" id="IPR004799">
    <property type="entry name" value="Periplasmic_diS_OxRdtase_DsbE"/>
</dbReference>
<proteinExistence type="inferred from homology"/>
<keyword evidence="6" id="KW-1133">Transmembrane helix</keyword>
<evidence type="ECO:0000256" key="1">
    <source>
        <dbReference type="ARBA" id="ARBA00004196"/>
    </source>
</evidence>
<evidence type="ECO:0000313" key="8">
    <source>
        <dbReference type="EMBL" id="PWR22072.1"/>
    </source>
</evidence>
<keyword evidence="3" id="KW-0201">Cytochrome c-type biogenesis</keyword>
<sequence length="180" mass="19024">MARTRFLVAALPLAIVIGLGGIFYGRLGKNPSELPSALIGKPVPAFTLPGLDPQGPGLADADLRAGSVTVVNVFASWCAPCRIEHPLLTALAKVPGLRVVGIAYKDKVEATVKFLDELGNPFALVGADVSGRVAIDWGVYGVPETYLVTKSGEIAWKHVGPLTEDVIRGQMLPLAEKLMK</sequence>
<dbReference type="InterPro" id="IPR013740">
    <property type="entry name" value="Redoxin"/>
</dbReference>
<keyword evidence="4" id="KW-1015">Disulfide bond</keyword>
<dbReference type="PANTHER" id="PTHR42852">
    <property type="entry name" value="THIOL:DISULFIDE INTERCHANGE PROTEIN DSBE"/>
    <property type="match status" value="1"/>
</dbReference>
<reference evidence="9" key="1">
    <citation type="submission" date="2018-05" db="EMBL/GenBank/DDBJ databases">
        <title>Zavarzinia sp. HR-AS.</title>
        <authorList>
            <person name="Lee Y."/>
            <person name="Jeon C.O."/>
        </authorList>
    </citation>
    <scope>NUCLEOTIDE SEQUENCE [LARGE SCALE GENOMIC DNA]</scope>
    <source>
        <strain evidence="9">DSM 1231</strain>
    </source>
</reference>
<dbReference type="GO" id="GO:0017004">
    <property type="term" value="P:cytochrome complex assembly"/>
    <property type="evidence" value="ECO:0007669"/>
    <property type="project" value="UniProtKB-KW"/>
</dbReference>
<dbReference type="GO" id="GO:0015036">
    <property type="term" value="F:disulfide oxidoreductase activity"/>
    <property type="evidence" value="ECO:0007669"/>
    <property type="project" value="InterPro"/>
</dbReference>
<keyword evidence="5" id="KW-0676">Redox-active center</keyword>
<feature type="domain" description="Thioredoxin" evidence="7">
    <location>
        <begin position="37"/>
        <end position="180"/>
    </location>
</feature>
<dbReference type="PROSITE" id="PS00194">
    <property type="entry name" value="THIOREDOXIN_1"/>
    <property type="match status" value="1"/>
</dbReference>
<dbReference type="InterPro" id="IPR017937">
    <property type="entry name" value="Thioredoxin_CS"/>
</dbReference>
<evidence type="ECO:0000256" key="5">
    <source>
        <dbReference type="ARBA" id="ARBA00023284"/>
    </source>
</evidence>
<keyword evidence="6" id="KW-0472">Membrane</keyword>
<comment type="similarity">
    <text evidence="2">Belongs to the thioredoxin family. DsbE subfamily.</text>
</comment>
<feature type="transmembrane region" description="Helical" evidence="6">
    <location>
        <begin position="6"/>
        <end position="25"/>
    </location>
</feature>
<dbReference type="EMBL" id="QGLF01000002">
    <property type="protein sequence ID" value="PWR22072.1"/>
    <property type="molecule type" value="Genomic_DNA"/>
</dbReference>
<keyword evidence="9" id="KW-1185">Reference proteome</keyword>
<evidence type="ECO:0000256" key="6">
    <source>
        <dbReference type="SAM" id="Phobius"/>
    </source>
</evidence>
<evidence type="ECO:0000259" key="7">
    <source>
        <dbReference type="PROSITE" id="PS51352"/>
    </source>
</evidence>
<evidence type="ECO:0000256" key="2">
    <source>
        <dbReference type="ARBA" id="ARBA00007758"/>
    </source>
</evidence>